<dbReference type="RefSeq" id="WP_067564729.1">
    <property type="nucleotide sequence ID" value="NZ_LSUQ01000024.1"/>
</dbReference>
<evidence type="ECO:0000256" key="4">
    <source>
        <dbReference type="ARBA" id="ARBA00022763"/>
    </source>
</evidence>
<dbReference type="EMBL" id="LSUQ01000024">
    <property type="protein sequence ID" value="OAG93772.1"/>
    <property type="molecule type" value="Genomic_DNA"/>
</dbReference>
<dbReference type="Proteomes" id="UP000077421">
    <property type="component" value="Unassembled WGS sequence"/>
</dbReference>
<dbReference type="NCBIfam" id="TIGR00580">
    <property type="entry name" value="mfd"/>
    <property type="match status" value="1"/>
</dbReference>
<dbReference type="Gene3D" id="2.40.10.170">
    <property type="match status" value="1"/>
</dbReference>
<evidence type="ECO:0000256" key="3">
    <source>
        <dbReference type="ARBA" id="ARBA00022741"/>
    </source>
</evidence>
<dbReference type="InterPro" id="IPR003711">
    <property type="entry name" value="CarD-like/TRCF_RID"/>
</dbReference>
<dbReference type="InterPro" id="IPR037235">
    <property type="entry name" value="TRCF-like_C_D7"/>
</dbReference>
<dbReference type="GO" id="GO:0003684">
    <property type="term" value="F:damaged DNA binding"/>
    <property type="evidence" value="ECO:0007669"/>
    <property type="project" value="InterPro"/>
</dbReference>
<protein>
    <recommendedName>
        <fullName evidence="12 13">Transcription-repair-coupling factor</fullName>
        <shortName evidence="13">TRCF</shortName>
        <ecNumber evidence="13">3.6.4.-</ecNumber>
    </recommendedName>
</protein>
<dbReference type="InterPro" id="IPR027417">
    <property type="entry name" value="P-loop_NTPase"/>
</dbReference>
<dbReference type="SUPFAM" id="SSF52540">
    <property type="entry name" value="P-loop containing nucleoside triphosphate hydrolases"/>
    <property type="match status" value="4"/>
</dbReference>
<dbReference type="Gene3D" id="3.90.1150.50">
    <property type="entry name" value="Transcription-repair-coupling factor, D7 domain"/>
    <property type="match status" value="1"/>
</dbReference>
<comment type="similarity">
    <text evidence="10 13">In the N-terminal section; belongs to the UvrB family.</text>
</comment>
<comment type="subcellular location">
    <subcellularLocation>
        <location evidence="1 13">Cytoplasm</location>
    </subcellularLocation>
</comment>
<keyword evidence="5 13" id="KW-0378">Hydrolase</keyword>
<sequence>MRELVLHVASVPDVKSIHRALEKPGASVALSGIGGAARHLLYATVCKRGYPVVIAAHSMQAAEVIAGDLTEWLRDEEVCLFPEREISHSEMIAFSPELAALRMSTLARLSERATPVIVTTIRALSQRIFSPQHLQNAATKLVCGETHDPKDVMIHLIDMGYERVERVEARGQCSLRGGILDVYALYGQPVRVEWFDLEIDSIRFFDPETQRSLEKMNEVRLWPARELIATAQELHALADLVEARLHDQIQRVSSVETREHLREHLGRDLERMRSAVHFPGLLRYAGWLEQRDAKLLDHVPQDAIILFDEPTRLRETMERIAREEAEWTAGALEHGEILPNLVEAIDPTRLFVTRPLQRHLYVSLLPRHMSGIALTESLTVSTRVMQQFHGQLPLLKSEIARMMKANEKVVLLASDRERSERLLRVLEDFSISATIVETFDPALEKPMILIGALSAGFEWSGVHLAVISENEVFATKKRARRVRSDASEAAKIKSYQDLQVGDYVVHATHGIAKYLGIETLVIEGNHRDYLNLRYAGNDKLYVPVEQINLVQKYLGNEEKEPRVHHLGGTDFARAKSKVRKSVQDIAEQLIKLYAQREATPGYPFREDTDWQRDFETMFPYEETPDQLRAIRDIKSDMERARPMDRLLCGDVGYGKTEVAIRAASKAVFDSKQVAVLVPTTILAQQHYETFRERFSGYPVTVEVLSRFRSKTETTRVMQGLKTGAVDIVIGTHRLLQKQIAFKDLGLLIVDEEQRFGVTHKERLKQLRANVDCLTLTATPIPRTLHLSMVGLRDLSVIETPPENRFPVQTYVVEYSDALLRESIEREISRGGQVYVLYNQVKGIDSIAERVARLVPDARVAVGHGQMAEDELERVMLDFLQGDTDVLVSTTIIETGLDIPNVNTLIVFHADRMGLSQLYQLRGRVGRSNRIAYAYFTYQQDKVLTEVAEKRLQAIKEFTELGSGFKIAMRDLSIRGAGNILGAEQHGFISAVGFDMYTEMLAEAVRELRGDSVQEKPEPTVEISMDAYLPDDYVTDPMQKIEMYKKIVAAIRRQDVDDLYEELEDRFGNLPDPVHQLVMIARIRAFAHEHDLASIVKQGHDMHITFRSERTEKMSGARLFELTQLYPRRMRLKSTGDVYTLILEGRGLKDDMILDMTIRVLSQLDKVYENKEELPHAKQNTLS</sequence>
<dbReference type="Pfam" id="PF02559">
    <property type="entry name" value="CarD_TRCF_RID"/>
    <property type="match status" value="1"/>
</dbReference>
<evidence type="ECO:0000256" key="5">
    <source>
        <dbReference type="ARBA" id="ARBA00022801"/>
    </source>
</evidence>
<evidence type="ECO:0000256" key="7">
    <source>
        <dbReference type="ARBA" id="ARBA00022840"/>
    </source>
</evidence>
<feature type="domain" description="Helicase ATP-binding" evidence="14">
    <location>
        <begin position="636"/>
        <end position="797"/>
    </location>
</feature>
<accession>A0A853K9P2</accession>
<evidence type="ECO:0000259" key="14">
    <source>
        <dbReference type="PROSITE" id="PS51192"/>
    </source>
</evidence>
<dbReference type="GO" id="GO:0005737">
    <property type="term" value="C:cytoplasm"/>
    <property type="evidence" value="ECO:0007669"/>
    <property type="project" value="UniProtKB-SubCell"/>
</dbReference>
<dbReference type="InterPro" id="IPR041471">
    <property type="entry name" value="UvrB_inter"/>
</dbReference>
<evidence type="ECO:0000256" key="12">
    <source>
        <dbReference type="ARBA" id="ARBA00070128"/>
    </source>
</evidence>
<evidence type="ECO:0000256" key="9">
    <source>
        <dbReference type="ARBA" id="ARBA00023204"/>
    </source>
</evidence>
<dbReference type="Gene3D" id="3.30.2060.10">
    <property type="entry name" value="Penicillin-binding protein 1b domain"/>
    <property type="match status" value="1"/>
</dbReference>
<dbReference type="Pfam" id="PF00271">
    <property type="entry name" value="Helicase_C"/>
    <property type="match status" value="1"/>
</dbReference>
<dbReference type="GO" id="GO:0003678">
    <property type="term" value="F:DNA helicase activity"/>
    <property type="evidence" value="ECO:0007669"/>
    <property type="project" value="TreeGrafter"/>
</dbReference>
<dbReference type="HAMAP" id="MF_00969">
    <property type="entry name" value="TRCF"/>
    <property type="match status" value="1"/>
</dbReference>
<reference evidence="16 17" key="1">
    <citation type="submission" date="2016-02" db="EMBL/GenBank/DDBJ databases">
        <title>Draft genome sequence of Acidibacillus ferrooxidans SLC66.</title>
        <authorList>
            <person name="Oliveira G."/>
            <person name="Nancucheo I."/>
            <person name="Dall'Agnol H."/>
            <person name="Johnson B."/>
            <person name="Oliveira R."/>
            <person name="Nunes G.L."/>
            <person name="Tzotzos G."/>
            <person name="Orellana S.C."/>
            <person name="Salim A.C."/>
            <person name="Araujo F.M."/>
        </authorList>
    </citation>
    <scope>NUCLEOTIDE SEQUENCE [LARGE SCALE GENOMIC DNA]</scope>
    <source>
        <strain evidence="16 17">SLC66</strain>
    </source>
</reference>
<comment type="function">
    <text evidence="13">Couples transcription and DNA repair by recognizing RNA polymerase (RNAP) stalled at DNA lesions. Mediates ATP-dependent release of RNAP and its truncated transcript from the DNA, and recruitment of nucleotide excision repair machinery to the damaged site.</text>
</comment>
<dbReference type="InterPro" id="IPR011545">
    <property type="entry name" value="DEAD/DEAH_box_helicase_dom"/>
</dbReference>
<dbReference type="InterPro" id="IPR048635">
    <property type="entry name" value="MFD_D3"/>
</dbReference>
<dbReference type="FunFam" id="3.40.50.300:FF:000546">
    <property type="entry name" value="Transcription-repair-coupling factor"/>
    <property type="match status" value="1"/>
</dbReference>
<dbReference type="SMART" id="SM00490">
    <property type="entry name" value="HELICc"/>
    <property type="match status" value="1"/>
</dbReference>
<comment type="similarity">
    <text evidence="11 13">In the C-terminal section; belongs to the helicase family. RecG subfamily.</text>
</comment>
<dbReference type="SUPFAM" id="SSF143517">
    <property type="entry name" value="TRCF domain-like"/>
    <property type="match status" value="1"/>
</dbReference>
<dbReference type="Gene3D" id="3.40.50.11140">
    <property type="match status" value="1"/>
</dbReference>
<keyword evidence="4 13" id="KW-0227">DNA damage</keyword>
<keyword evidence="2 13" id="KW-0963">Cytoplasm</keyword>
<evidence type="ECO:0000256" key="1">
    <source>
        <dbReference type="ARBA" id="ARBA00004496"/>
    </source>
</evidence>
<dbReference type="Gene3D" id="3.40.50.300">
    <property type="entry name" value="P-loop containing nucleotide triphosphate hydrolases"/>
    <property type="match status" value="2"/>
</dbReference>
<keyword evidence="8 13" id="KW-0238">DNA-binding</keyword>
<dbReference type="PANTHER" id="PTHR47964:SF1">
    <property type="entry name" value="ATP-DEPENDENT DNA HELICASE HOMOLOG RECG, CHLOROPLASTIC"/>
    <property type="match status" value="1"/>
</dbReference>
<evidence type="ECO:0000256" key="6">
    <source>
        <dbReference type="ARBA" id="ARBA00022806"/>
    </source>
</evidence>
<dbReference type="InterPro" id="IPR014001">
    <property type="entry name" value="Helicase_ATP-bd"/>
</dbReference>
<keyword evidence="6" id="KW-0347">Helicase</keyword>
<dbReference type="PROSITE" id="PS51194">
    <property type="entry name" value="HELICASE_CTER"/>
    <property type="match status" value="1"/>
</dbReference>
<evidence type="ECO:0000256" key="8">
    <source>
        <dbReference type="ARBA" id="ARBA00023125"/>
    </source>
</evidence>
<dbReference type="GO" id="GO:0016787">
    <property type="term" value="F:hydrolase activity"/>
    <property type="evidence" value="ECO:0007669"/>
    <property type="project" value="UniProtKB-KW"/>
</dbReference>
<dbReference type="InterPro" id="IPR005118">
    <property type="entry name" value="TRCF_C"/>
</dbReference>
<dbReference type="Pfam" id="PF00270">
    <property type="entry name" value="DEAD"/>
    <property type="match status" value="1"/>
</dbReference>
<feature type="domain" description="Helicase C-terminal" evidence="15">
    <location>
        <begin position="814"/>
        <end position="972"/>
    </location>
</feature>
<evidence type="ECO:0000313" key="17">
    <source>
        <dbReference type="Proteomes" id="UP000077421"/>
    </source>
</evidence>
<keyword evidence="9 13" id="KW-0234">DNA repair</keyword>
<dbReference type="InterPro" id="IPR001650">
    <property type="entry name" value="Helicase_C-like"/>
</dbReference>
<evidence type="ECO:0000313" key="16">
    <source>
        <dbReference type="EMBL" id="OAG93772.1"/>
    </source>
</evidence>
<dbReference type="InterPro" id="IPR047112">
    <property type="entry name" value="RecG/Mfd"/>
</dbReference>
<dbReference type="PANTHER" id="PTHR47964">
    <property type="entry name" value="ATP-DEPENDENT DNA HELICASE HOMOLOG RECG, CHLOROPLASTIC"/>
    <property type="match status" value="1"/>
</dbReference>
<dbReference type="SMART" id="SM00982">
    <property type="entry name" value="TRCF"/>
    <property type="match status" value="1"/>
</dbReference>
<dbReference type="GO" id="GO:0000716">
    <property type="term" value="P:transcription-coupled nucleotide-excision repair, DNA damage recognition"/>
    <property type="evidence" value="ECO:0007669"/>
    <property type="project" value="UniProtKB-UniRule"/>
</dbReference>
<organism evidence="16 17">
    <name type="scientific">Ferroacidibacillus organovorans</name>
    <dbReference type="NCBI Taxonomy" id="1765683"/>
    <lineage>
        <taxon>Bacteria</taxon>
        <taxon>Bacillati</taxon>
        <taxon>Bacillota</taxon>
        <taxon>Bacilli</taxon>
        <taxon>Bacillales</taxon>
        <taxon>Alicyclobacillaceae</taxon>
        <taxon>Ferroacidibacillus</taxon>
    </lineage>
</organism>
<comment type="caution">
    <text evidence="16">The sequence shown here is derived from an EMBL/GenBank/DDBJ whole genome shotgun (WGS) entry which is preliminary data.</text>
</comment>
<dbReference type="AlphaFoldDB" id="A0A853K9P2"/>
<gene>
    <name evidence="13" type="primary">mfd</name>
    <name evidence="16" type="ORF">AYW79_09005</name>
</gene>
<dbReference type="GO" id="GO:0005524">
    <property type="term" value="F:ATP binding"/>
    <property type="evidence" value="ECO:0007669"/>
    <property type="project" value="UniProtKB-UniRule"/>
</dbReference>
<keyword evidence="7 13" id="KW-0067">ATP-binding</keyword>
<dbReference type="Pfam" id="PF17757">
    <property type="entry name" value="UvrB_inter"/>
    <property type="match status" value="1"/>
</dbReference>
<dbReference type="Pfam" id="PF03461">
    <property type="entry name" value="TRCF"/>
    <property type="match status" value="1"/>
</dbReference>
<keyword evidence="3 13" id="KW-0547">Nucleotide-binding</keyword>
<dbReference type="SUPFAM" id="SSF141259">
    <property type="entry name" value="CarD-like"/>
    <property type="match status" value="1"/>
</dbReference>
<evidence type="ECO:0000256" key="2">
    <source>
        <dbReference type="ARBA" id="ARBA00022490"/>
    </source>
</evidence>
<name>A0A853K9P2_9BACL</name>
<evidence type="ECO:0000256" key="13">
    <source>
        <dbReference type="HAMAP-Rule" id="MF_00969"/>
    </source>
</evidence>
<dbReference type="InterPro" id="IPR004576">
    <property type="entry name" value="Mfd"/>
</dbReference>
<evidence type="ECO:0000256" key="11">
    <source>
        <dbReference type="ARBA" id="ARBA00061399"/>
    </source>
</evidence>
<dbReference type="InterPro" id="IPR036101">
    <property type="entry name" value="CarD-like/TRCF_RID_sf"/>
</dbReference>
<dbReference type="SMART" id="SM00487">
    <property type="entry name" value="DEXDc"/>
    <property type="match status" value="1"/>
</dbReference>
<dbReference type="GO" id="GO:0006355">
    <property type="term" value="P:regulation of DNA-templated transcription"/>
    <property type="evidence" value="ECO:0007669"/>
    <property type="project" value="UniProtKB-UniRule"/>
</dbReference>
<dbReference type="Pfam" id="PF21132">
    <property type="entry name" value="MFD_D3"/>
    <property type="match status" value="1"/>
</dbReference>
<proteinExistence type="inferred from homology"/>
<dbReference type="EC" id="3.6.4.-" evidence="13"/>
<dbReference type="PROSITE" id="PS51192">
    <property type="entry name" value="HELICASE_ATP_BIND_1"/>
    <property type="match status" value="1"/>
</dbReference>
<dbReference type="CDD" id="cd17991">
    <property type="entry name" value="DEXHc_TRCF"/>
    <property type="match status" value="1"/>
</dbReference>
<evidence type="ECO:0000256" key="10">
    <source>
        <dbReference type="ARBA" id="ARBA00061104"/>
    </source>
</evidence>
<dbReference type="Gene3D" id="3.40.50.11180">
    <property type="match status" value="1"/>
</dbReference>
<evidence type="ECO:0000259" key="15">
    <source>
        <dbReference type="PROSITE" id="PS51194"/>
    </source>
</evidence>
<dbReference type="SMART" id="SM01058">
    <property type="entry name" value="CarD_TRCF"/>
    <property type="match status" value="1"/>
</dbReference>